<gene>
    <name evidence="3" type="ORF">BJX66DRAFT_333808</name>
</gene>
<dbReference type="Proteomes" id="UP001610563">
    <property type="component" value="Unassembled WGS sequence"/>
</dbReference>
<feature type="region of interest" description="Disordered" evidence="2">
    <location>
        <begin position="115"/>
        <end position="138"/>
    </location>
</feature>
<sequence>MGYKIQASFLPSLDMTSNSTSSSVTGSPGPTVGAGETKYETMRNSKERFSSLSCSEKKEMERLRRELEDSRQRIDRDTEVINNLHEKVTELEELVKKQKITISTQSRTISDRRVLRKNQQQHQQQQHQSPMGVFPMTPTHHSHVQQYQFPGSGASAVSCAGNVGGAPGGGVYLVHQSPSPFDIQTPQSVHSSSIRPTSRCSTVFDQPPPKFEISSGLAAPTPTSFAPPGLAKASAQNVLNPMAIALSNSSDPGTSFYPHPVDNYRKELADFSTRFLGLMRSAEIFGQTHASLPNIFMDSHLDDRVKDYLMAISSRSQASVLIGNAATRGFFVAKAISYYLVHNVLTTSVIKGFDISVDLEIDQIEEQITAQSSASIRHIMLTAITNHLTALSKRPNFAELSQLKSKNHMHRLWKFIGPLSHDPSNQTGQVYADLTQIITDAQSLAIDMYTVPLEYRFDYPEPGEPFDHLTMINRDPYVHGDPTTLKNGDTRVRLGISPTVRIRNNAQSPGVVNLMYLGHVLLKMPKKQNP</sequence>
<evidence type="ECO:0000313" key="3">
    <source>
        <dbReference type="EMBL" id="KAL2798785.1"/>
    </source>
</evidence>
<organism evidence="3 4">
    <name type="scientific">Aspergillus keveii</name>
    <dbReference type="NCBI Taxonomy" id="714993"/>
    <lineage>
        <taxon>Eukaryota</taxon>
        <taxon>Fungi</taxon>
        <taxon>Dikarya</taxon>
        <taxon>Ascomycota</taxon>
        <taxon>Pezizomycotina</taxon>
        <taxon>Eurotiomycetes</taxon>
        <taxon>Eurotiomycetidae</taxon>
        <taxon>Eurotiales</taxon>
        <taxon>Aspergillaceae</taxon>
        <taxon>Aspergillus</taxon>
        <taxon>Aspergillus subgen. Nidulantes</taxon>
    </lineage>
</organism>
<evidence type="ECO:0000313" key="4">
    <source>
        <dbReference type="Proteomes" id="UP001610563"/>
    </source>
</evidence>
<keyword evidence="4" id="KW-1185">Reference proteome</keyword>
<protein>
    <recommendedName>
        <fullName evidence="5">BZIP transcription factor</fullName>
    </recommendedName>
</protein>
<feature type="region of interest" description="Disordered" evidence="2">
    <location>
        <begin position="177"/>
        <end position="201"/>
    </location>
</feature>
<reference evidence="3 4" key="1">
    <citation type="submission" date="2024-07" db="EMBL/GenBank/DDBJ databases">
        <title>Section-level genome sequencing and comparative genomics of Aspergillus sections Usti and Cavernicolus.</title>
        <authorList>
            <consortium name="Lawrence Berkeley National Laboratory"/>
            <person name="Nybo J.L."/>
            <person name="Vesth T.C."/>
            <person name="Theobald S."/>
            <person name="Frisvad J.C."/>
            <person name="Larsen T.O."/>
            <person name="Kjaerboelling I."/>
            <person name="Rothschild-Mancinelli K."/>
            <person name="Lyhne E.K."/>
            <person name="Kogle M.E."/>
            <person name="Barry K."/>
            <person name="Clum A."/>
            <person name="Na H."/>
            <person name="Ledsgaard L."/>
            <person name="Lin J."/>
            <person name="Lipzen A."/>
            <person name="Kuo A."/>
            <person name="Riley R."/>
            <person name="Mondo S."/>
            <person name="Labutti K."/>
            <person name="Haridas S."/>
            <person name="Pangalinan J."/>
            <person name="Salamov A.A."/>
            <person name="Simmons B.A."/>
            <person name="Magnuson J.K."/>
            <person name="Chen J."/>
            <person name="Drula E."/>
            <person name="Henrissat B."/>
            <person name="Wiebenga A."/>
            <person name="Lubbers R.J."/>
            <person name="Gomes A.C."/>
            <person name="Makela M.R."/>
            <person name="Stajich J."/>
            <person name="Grigoriev I.V."/>
            <person name="Mortensen U.H."/>
            <person name="De Vries R.P."/>
            <person name="Baker S.E."/>
            <person name="Andersen M.R."/>
        </authorList>
    </citation>
    <scope>NUCLEOTIDE SEQUENCE [LARGE SCALE GENOMIC DNA]</scope>
    <source>
        <strain evidence="3 4">CBS 209.92</strain>
    </source>
</reference>
<comment type="caution">
    <text evidence="3">The sequence shown here is derived from an EMBL/GenBank/DDBJ whole genome shotgun (WGS) entry which is preliminary data.</text>
</comment>
<accession>A0ABR4GI99</accession>
<evidence type="ECO:0008006" key="5">
    <source>
        <dbReference type="Google" id="ProtNLM"/>
    </source>
</evidence>
<feature type="region of interest" description="Disordered" evidence="2">
    <location>
        <begin position="14"/>
        <end position="36"/>
    </location>
</feature>
<feature type="compositionally biased region" description="Low complexity" evidence="2">
    <location>
        <begin position="16"/>
        <end position="33"/>
    </location>
</feature>
<proteinExistence type="predicted"/>
<name>A0ABR4GI99_9EURO</name>
<evidence type="ECO:0000256" key="1">
    <source>
        <dbReference type="SAM" id="Coils"/>
    </source>
</evidence>
<evidence type="ECO:0000256" key="2">
    <source>
        <dbReference type="SAM" id="MobiDB-lite"/>
    </source>
</evidence>
<feature type="coiled-coil region" evidence="1">
    <location>
        <begin position="57"/>
        <end position="101"/>
    </location>
</feature>
<dbReference type="EMBL" id="JBFTWV010000011">
    <property type="protein sequence ID" value="KAL2798785.1"/>
    <property type="molecule type" value="Genomic_DNA"/>
</dbReference>
<keyword evidence="1" id="KW-0175">Coiled coil</keyword>